<feature type="transmembrane region" description="Helical" evidence="7">
    <location>
        <begin position="186"/>
        <end position="208"/>
    </location>
</feature>
<feature type="transmembrane region" description="Helical" evidence="7">
    <location>
        <begin position="90"/>
        <end position="111"/>
    </location>
</feature>
<reference evidence="9 10" key="1">
    <citation type="submission" date="2021-03" db="EMBL/GenBank/DDBJ databases">
        <title>Sequencing the genomes of 1000 actinobacteria strains.</title>
        <authorList>
            <person name="Klenk H.-P."/>
        </authorList>
    </citation>
    <scope>NUCLEOTIDE SEQUENCE [LARGE SCALE GENOMIC DNA]</scope>
    <source>
        <strain evidence="9 10">DSM 18824</strain>
    </source>
</reference>
<keyword evidence="2 7" id="KW-0813">Transport</keyword>
<keyword evidence="3" id="KW-1003">Cell membrane</keyword>
<organism evidence="9 10">
    <name type="scientific">Kribbella aluminosa</name>
    <dbReference type="NCBI Taxonomy" id="416017"/>
    <lineage>
        <taxon>Bacteria</taxon>
        <taxon>Bacillati</taxon>
        <taxon>Actinomycetota</taxon>
        <taxon>Actinomycetes</taxon>
        <taxon>Propionibacteriales</taxon>
        <taxon>Kribbellaceae</taxon>
        <taxon>Kribbella</taxon>
    </lineage>
</organism>
<evidence type="ECO:0000313" key="10">
    <source>
        <dbReference type="Proteomes" id="UP000755585"/>
    </source>
</evidence>
<dbReference type="SUPFAM" id="SSF161098">
    <property type="entry name" value="MetI-like"/>
    <property type="match status" value="2"/>
</dbReference>
<evidence type="ECO:0000256" key="5">
    <source>
        <dbReference type="ARBA" id="ARBA00022989"/>
    </source>
</evidence>
<dbReference type="CDD" id="cd06261">
    <property type="entry name" value="TM_PBP2"/>
    <property type="match status" value="2"/>
</dbReference>
<feature type="transmembrane region" description="Helical" evidence="7">
    <location>
        <begin position="464"/>
        <end position="482"/>
    </location>
</feature>
<keyword evidence="4 7" id="KW-0812">Transmembrane</keyword>
<evidence type="ECO:0000256" key="6">
    <source>
        <dbReference type="ARBA" id="ARBA00023136"/>
    </source>
</evidence>
<feature type="transmembrane region" description="Helical" evidence="7">
    <location>
        <begin position="576"/>
        <end position="595"/>
    </location>
</feature>
<feature type="domain" description="ABC transmembrane type-1" evidence="8">
    <location>
        <begin position="86"/>
        <end position="356"/>
    </location>
</feature>
<feature type="transmembrane region" description="Helical" evidence="7">
    <location>
        <begin position="431"/>
        <end position="452"/>
    </location>
</feature>
<dbReference type="RefSeq" id="WP_245359605.1">
    <property type="nucleotide sequence ID" value="NZ_JAGINT010000002.1"/>
</dbReference>
<feature type="transmembrane region" description="Helical" evidence="7">
    <location>
        <begin position="514"/>
        <end position="538"/>
    </location>
</feature>
<keyword evidence="6 7" id="KW-0472">Membrane</keyword>
<keyword evidence="10" id="KW-1185">Reference proteome</keyword>
<evidence type="ECO:0000256" key="4">
    <source>
        <dbReference type="ARBA" id="ARBA00022692"/>
    </source>
</evidence>
<protein>
    <submittedName>
        <fullName evidence="9">ABC-type polysaccharide transport system permease subunit</fullName>
    </submittedName>
</protein>
<evidence type="ECO:0000256" key="1">
    <source>
        <dbReference type="ARBA" id="ARBA00004651"/>
    </source>
</evidence>
<dbReference type="Pfam" id="PF00528">
    <property type="entry name" value="BPD_transp_1"/>
    <property type="match status" value="2"/>
</dbReference>
<feature type="transmembrane region" description="Helical" evidence="7">
    <location>
        <begin position="395"/>
        <end position="419"/>
    </location>
</feature>
<feature type="transmembrane region" description="Helical" evidence="7">
    <location>
        <begin position="27"/>
        <end position="46"/>
    </location>
</feature>
<feature type="transmembrane region" description="Helical" evidence="7">
    <location>
        <begin position="132"/>
        <end position="152"/>
    </location>
</feature>
<proteinExistence type="inferred from homology"/>
<dbReference type="PANTHER" id="PTHR43744">
    <property type="entry name" value="ABC TRANSPORTER PERMEASE PROTEIN MG189-RELATED-RELATED"/>
    <property type="match status" value="1"/>
</dbReference>
<feature type="transmembrane region" description="Helical" evidence="7">
    <location>
        <begin position="334"/>
        <end position="355"/>
    </location>
</feature>
<evidence type="ECO:0000259" key="8">
    <source>
        <dbReference type="PROSITE" id="PS50928"/>
    </source>
</evidence>
<accession>A0ABS4UTS5</accession>
<gene>
    <name evidence="9" type="ORF">JOF29_006158</name>
</gene>
<evidence type="ECO:0000256" key="3">
    <source>
        <dbReference type="ARBA" id="ARBA00022475"/>
    </source>
</evidence>
<dbReference type="Proteomes" id="UP000755585">
    <property type="component" value="Unassembled WGS sequence"/>
</dbReference>
<evidence type="ECO:0000313" key="9">
    <source>
        <dbReference type="EMBL" id="MBP2355048.1"/>
    </source>
</evidence>
<dbReference type="EMBL" id="JAGINT010000002">
    <property type="protein sequence ID" value="MBP2355048.1"/>
    <property type="molecule type" value="Genomic_DNA"/>
</dbReference>
<dbReference type="PANTHER" id="PTHR43744:SF9">
    <property type="entry name" value="POLYGALACTURONAN_RHAMNOGALACTURONAN TRANSPORT SYSTEM PERMEASE PROTEIN YTCP"/>
    <property type="match status" value="1"/>
</dbReference>
<evidence type="ECO:0000256" key="2">
    <source>
        <dbReference type="ARBA" id="ARBA00022448"/>
    </source>
</evidence>
<dbReference type="Gene3D" id="1.10.3720.10">
    <property type="entry name" value="MetI-like"/>
    <property type="match status" value="2"/>
</dbReference>
<dbReference type="InterPro" id="IPR000515">
    <property type="entry name" value="MetI-like"/>
</dbReference>
<evidence type="ECO:0000256" key="7">
    <source>
        <dbReference type="RuleBase" id="RU363032"/>
    </source>
</evidence>
<comment type="subcellular location">
    <subcellularLocation>
        <location evidence="1 7">Cell membrane</location>
        <topology evidence="1 7">Multi-pass membrane protein</topology>
    </subcellularLocation>
</comment>
<comment type="similarity">
    <text evidence="7">Belongs to the binding-protein-dependent transport system permease family.</text>
</comment>
<feature type="domain" description="ABC transmembrane type-1" evidence="8">
    <location>
        <begin position="396"/>
        <end position="595"/>
    </location>
</feature>
<sequence>MLKSNSSKRQAKNGLPLKAKWARDWQMVLLMIPGVVFLLAFFYLPVLGNVVAFQDFQPYLGIMHSGWNGLQNFVNLYDNPDFWDALRNTLLLAGVQLLLFFPVPIGLALIVDSLVSNRFRKWFQTIAYLPHFLSWVLVVTLFQQSLGGAGFVNNLLRQAGLDPIPFMTNPDTFPLLVVGQLIWKDAGWAMIIFLAALTTVDVSLYEAAAADGAGRWRRMWHITLPSLRTVIVLLLILRIGDILSVGFEQFILQRDSVGPGAAEVLDTFTYYAGVVGGDWSSGGRGRPGEGRHRRVVAVGREHVGPPPRRAGHLPETRRFMRPVWKEKPSPGYQAIKAVILGGFALLIVVPILVVISTSLASDRDIINAGGYVLWPSHPTFKAYQTLFSGGLMGRAILVSVFVTVVGTAIALAVTIALAYGTSRPVLFGRPVLLMVLFTLLFAPGIIPMFLVVKQLGLLDSLWSLILPGALGAFNFVVLRTFFMNVPGELLESARIDGASDFTILRQIIMPLSKAVIAVVGLFYAVGFWNAFFNALLYLNDTSKWPVQVILRTYVLQGKSLSADQLGVTPLPQPQSLQMAVVVVALVPIAMVYPFLQRHFTKGVITGAVKG</sequence>
<dbReference type="InterPro" id="IPR035906">
    <property type="entry name" value="MetI-like_sf"/>
</dbReference>
<comment type="caution">
    <text evidence="9">The sequence shown here is derived from an EMBL/GenBank/DDBJ whole genome shotgun (WGS) entry which is preliminary data.</text>
</comment>
<keyword evidence="5 7" id="KW-1133">Transmembrane helix</keyword>
<dbReference type="PROSITE" id="PS50928">
    <property type="entry name" value="ABC_TM1"/>
    <property type="match status" value="2"/>
</dbReference>
<name>A0ABS4UTS5_9ACTN</name>